<keyword evidence="2" id="KW-0472">Membrane</keyword>
<evidence type="ECO:0000256" key="2">
    <source>
        <dbReference type="SAM" id="Phobius"/>
    </source>
</evidence>
<dbReference type="InterPro" id="IPR013783">
    <property type="entry name" value="Ig-like_fold"/>
</dbReference>
<name>A0A7R9FPX7_9CRUS</name>
<dbReference type="InterPro" id="IPR003961">
    <property type="entry name" value="FN3_dom"/>
</dbReference>
<dbReference type="Gene3D" id="2.60.40.10">
    <property type="entry name" value="Immunoglobulins"/>
    <property type="match status" value="1"/>
</dbReference>
<evidence type="ECO:0000313" key="4">
    <source>
        <dbReference type="EMBL" id="CAD7250450.1"/>
    </source>
</evidence>
<keyword evidence="2" id="KW-1133">Transmembrane helix</keyword>
<dbReference type="Proteomes" id="UP000677054">
    <property type="component" value="Unassembled WGS sequence"/>
</dbReference>
<gene>
    <name evidence="4" type="ORF">DSTB1V02_LOCUS10223</name>
</gene>
<dbReference type="EMBL" id="LR902380">
    <property type="protein sequence ID" value="CAD7250450.1"/>
    <property type="molecule type" value="Genomic_DNA"/>
</dbReference>
<protein>
    <recommendedName>
        <fullName evidence="3">Fibronectin type-III domain-containing protein</fullName>
    </recommendedName>
</protein>
<dbReference type="EMBL" id="CAJPEV010002863">
    <property type="protein sequence ID" value="CAG0898267.1"/>
    <property type="molecule type" value="Genomic_DNA"/>
</dbReference>
<keyword evidence="2" id="KW-0812">Transmembrane</keyword>
<organism evidence="4">
    <name type="scientific">Darwinula stevensoni</name>
    <dbReference type="NCBI Taxonomy" id="69355"/>
    <lineage>
        <taxon>Eukaryota</taxon>
        <taxon>Metazoa</taxon>
        <taxon>Ecdysozoa</taxon>
        <taxon>Arthropoda</taxon>
        <taxon>Crustacea</taxon>
        <taxon>Oligostraca</taxon>
        <taxon>Ostracoda</taxon>
        <taxon>Podocopa</taxon>
        <taxon>Podocopida</taxon>
        <taxon>Darwinulocopina</taxon>
        <taxon>Darwinuloidea</taxon>
        <taxon>Darwinulidae</taxon>
        <taxon>Darwinula</taxon>
    </lineage>
</organism>
<dbReference type="SMART" id="SM00060">
    <property type="entry name" value="FN3"/>
    <property type="match status" value="1"/>
</dbReference>
<feature type="compositionally biased region" description="Basic and acidic residues" evidence="1">
    <location>
        <begin position="55"/>
        <end position="75"/>
    </location>
</feature>
<dbReference type="InterPro" id="IPR036116">
    <property type="entry name" value="FN3_sf"/>
</dbReference>
<feature type="region of interest" description="Disordered" evidence="1">
    <location>
        <begin position="55"/>
        <end position="87"/>
    </location>
</feature>
<evidence type="ECO:0000256" key="1">
    <source>
        <dbReference type="SAM" id="MobiDB-lite"/>
    </source>
</evidence>
<dbReference type="SUPFAM" id="SSF49265">
    <property type="entry name" value="Fibronectin type III"/>
    <property type="match status" value="1"/>
</dbReference>
<proteinExistence type="predicted"/>
<evidence type="ECO:0000313" key="5">
    <source>
        <dbReference type="Proteomes" id="UP000677054"/>
    </source>
</evidence>
<sequence length="450" mass="50948">MRTHLTIDMRSECIHDLTHEFGFTASSNHLLLLPVSVYACTHFLQVTWEDKMAKEDIHEPGRRGHKPAKDFDLRSPRRLGMTQSSHDTTDCILPSPTGCRHLLQLQHLFPPTQAVSDCIKSRLENWVPMRVQRTASMAAARMLLVPNPDPCGNVECNSTSNPPPYLFKKEMKKDFTYIFGTTVYVSGSHLMHEFRELQHFTAYKVLITACHERDKMHPEMQLCSLSVLAVGKTKPKGKSLHKFHICLINNHEKADDVSSNSIGIHVTSNQTYGSIVRVEWTTPSNPNGIILAYNIKYQRIGNTNLKPDIECIPPSGNGIGKEYYELKHLKPGNYSLQLQAVSLAGVGNYTVEEYFYIYSEEDAGVSARVLRGILGTVSVVIIILAIVILRNRHIVKTREGELVVTWNPQYEWPQSSEASPQFDSQCFRVTTCDLSQTRYVGIIDYDRSLK</sequence>
<dbReference type="Pfam" id="PF00041">
    <property type="entry name" value="fn3"/>
    <property type="match status" value="1"/>
</dbReference>
<dbReference type="OrthoDB" id="5809444at2759"/>
<dbReference type="PROSITE" id="PS50853">
    <property type="entry name" value="FN3"/>
    <property type="match status" value="1"/>
</dbReference>
<dbReference type="CDD" id="cd00063">
    <property type="entry name" value="FN3"/>
    <property type="match status" value="1"/>
</dbReference>
<feature type="domain" description="Fibronectin type-III" evidence="3">
    <location>
        <begin position="260"/>
        <end position="362"/>
    </location>
</feature>
<evidence type="ECO:0000259" key="3">
    <source>
        <dbReference type="PROSITE" id="PS50853"/>
    </source>
</evidence>
<feature type="transmembrane region" description="Helical" evidence="2">
    <location>
        <begin position="369"/>
        <end position="389"/>
    </location>
</feature>
<dbReference type="AlphaFoldDB" id="A0A7R9FPX7"/>
<accession>A0A7R9FPX7</accession>
<keyword evidence="5" id="KW-1185">Reference proteome</keyword>
<reference evidence="4" key="1">
    <citation type="submission" date="2020-11" db="EMBL/GenBank/DDBJ databases">
        <authorList>
            <person name="Tran Van P."/>
        </authorList>
    </citation>
    <scope>NUCLEOTIDE SEQUENCE</scope>
</reference>